<reference evidence="1" key="1">
    <citation type="submission" date="2021-02" db="EMBL/GenBank/DDBJ databases">
        <authorList>
            <person name="Bekaert M."/>
        </authorList>
    </citation>
    <scope>NUCLEOTIDE SEQUENCE</scope>
    <source>
        <strain evidence="1">IoA-00</strain>
    </source>
</reference>
<evidence type="ECO:0000313" key="2">
    <source>
        <dbReference type="Proteomes" id="UP000675881"/>
    </source>
</evidence>
<protein>
    <submittedName>
        <fullName evidence="1">(salmon louse) hypothetical protein</fullName>
    </submittedName>
</protein>
<gene>
    <name evidence="1" type="ORF">LSAA_8864</name>
</gene>
<dbReference type="PANTHER" id="PTHR46954:SF1">
    <property type="entry name" value="C2H2-TYPE DOMAIN-CONTAINING PROTEIN"/>
    <property type="match status" value="1"/>
</dbReference>
<organism evidence="1 2">
    <name type="scientific">Lepeophtheirus salmonis</name>
    <name type="common">Salmon louse</name>
    <name type="synonym">Caligus salmonis</name>
    <dbReference type="NCBI Taxonomy" id="72036"/>
    <lineage>
        <taxon>Eukaryota</taxon>
        <taxon>Metazoa</taxon>
        <taxon>Ecdysozoa</taxon>
        <taxon>Arthropoda</taxon>
        <taxon>Crustacea</taxon>
        <taxon>Multicrustacea</taxon>
        <taxon>Hexanauplia</taxon>
        <taxon>Copepoda</taxon>
        <taxon>Siphonostomatoida</taxon>
        <taxon>Caligidae</taxon>
        <taxon>Lepeophtheirus</taxon>
    </lineage>
</organism>
<dbReference type="EMBL" id="HG994583">
    <property type="protein sequence ID" value="CAF2921484.1"/>
    <property type="molecule type" value="Genomic_DNA"/>
</dbReference>
<keyword evidence="2" id="KW-1185">Reference proteome</keyword>
<dbReference type="PANTHER" id="PTHR46954">
    <property type="entry name" value="C2H2-TYPE DOMAIN-CONTAINING PROTEIN"/>
    <property type="match status" value="1"/>
</dbReference>
<sequence>MYIFLQAYPLYQSFLSLKTWTAKKNLEGKSKTYVMVQKCNQKLSNIQIQKQALGPTVQSIITKKLKDKSKKNDIKNLCESNSEAAATLKSINRGIQGRLRLEIDQPQLLSTILGIVSCSFSAEEKRRAKMIRNNIISKNKYTKGPENSLRKSNTDRMFAKSFTDDMKDLDLLFGPDAINYLSNDDKARVPVGLAGSNLQAPVLISRKYKVRLLDHNFAVGTRHKLTPSAYAKCKVLENGKVSYSGKTFIRVRSGKHDDLRNLFISGSIKRKPILVLETDGAQDASRNLYLINSLFLLTLCLRITKYRQKKKKKKK</sequence>
<proteinExistence type="predicted"/>
<evidence type="ECO:0000313" key="1">
    <source>
        <dbReference type="EMBL" id="CAF2921484.1"/>
    </source>
</evidence>
<dbReference type="Proteomes" id="UP000675881">
    <property type="component" value="Chromosome 4"/>
</dbReference>
<accession>A0A7R8CT12</accession>
<dbReference type="AlphaFoldDB" id="A0A7R8CT12"/>
<name>A0A7R8CT12_LEPSM</name>